<protein>
    <recommendedName>
        <fullName evidence="3">MEDS domain-containing protein</fullName>
    </recommendedName>
</protein>
<evidence type="ECO:0000313" key="1">
    <source>
        <dbReference type="EMBL" id="VFJ14405.1"/>
    </source>
</evidence>
<evidence type="ECO:0008006" key="3">
    <source>
        <dbReference type="Google" id="ProtNLM"/>
    </source>
</evidence>
<dbReference type="GeneID" id="39421356"/>
<dbReference type="Proteomes" id="UP000294299">
    <property type="component" value="Chromosome NFRAN"/>
</dbReference>
<dbReference type="AlphaFoldDB" id="A0A484ICF5"/>
<name>A0A484ICF5_9ARCH</name>
<reference evidence="1 2" key="1">
    <citation type="submission" date="2019-02" db="EMBL/GenBank/DDBJ databases">
        <authorList>
            <person name="Lehtovirta-Morley E L."/>
        </authorList>
    </citation>
    <scope>NUCLEOTIDE SEQUENCE [LARGE SCALE GENOMIC DNA]</scope>
    <source>
        <strain evidence="1">NFRAN1</strain>
    </source>
</reference>
<sequence length="208" mass="24651">MIYTNRVKGCFIIKQLANKIYDFVVDDAVEEIGNSKHGLHCLIVYPNLETFRVFYSKYIERQINKENEIILFCPFYETVGTARRNLSMKQIHTDELQYERDVSLIIFDSLDQYFGKMSVREFIGRLVEFSVEDKKKYGVSILSDMGCFFFKMRHRQLMDYEFSLPVQFDMPLKGLCVYNELDFDNRLSDEQKLDMVNHHGLSIRLQSV</sequence>
<dbReference type="OrthoDB" id="11215at2157"/>
<dbReference type="RefSeq" id="WP_134484624.1">
    <property type="nucleotide sequence ID" value="NZ_LR216287.1"/>
</dbReference>
<organism evidence="1 2">
    <name type="scientific">Candidatus Nitrosocosmicus franklandianus</name>
    <dbReference type="NCBI Taxonomy" id="1798806"/>
    <lineage>
        <taxon>Archaea</taxon>
        <taxon>Nitrososphaerota</taxon>
        <taxon>Nitrososphaeria</taxon>
        <taxon>Nitrososphaerales</taxon>
        <taxon>Nitrososphaeraceae</taxon>
        <taxon>Candidatus Nitrosocosmicus</taxon>
    </lineage>
</organism>
<proteinExistence type="predicted"/>
<accession>A0A484ICF5</accession>
<keyword evidence="2" id="KW-1185">Reference proteome</keyword>
<evidence type="ECO:0000313" key="2">
    <source>
        <dbReference type="Proteomes" id="UP000294299"/>
    </source>
</evidence>
<gene>
    <name evidence="1" type="ORF">NFRAN_2083</name>
</gene>
<dbReference type="EMBL" id="LR216287">
    <property type="protein sequence ID" value="VFJ14405.1"/>
    <property type="molecule type" value="Genomic_DNA"/>
</dbReference>
<dbReference type="KEGG" id="nfn:NFRAN_2083"/>